<dbReference type="EMBL" id="CM046388">
    <property type="protein sequence ID" value="KAI8572329.1"/>
    <property type="molecule type" value="Genomic_DNA"/>
</dbReference>
<evidence type="ECO:0000313" key="1">
    <source>
        <dbReference type="EMBL" id="KAI8572329.1"/>
    </source>
</evidence>
<proteinExistence type="predicted"/>
<accession>A0ACC0Q4F6</accession>
<reference evidence="1" key="1">
    <citation type="submission" date="2022-02" db="EMBL/GenBank/DDBJ databases">
        <title>Plant Genome Project.</title>
        <authorList>
            <person name="Zhang R.-G."/>
        </authorList>
    </citation>
    <scope>NUCLEOTIDE SEQUENCE</scope>
    <source>
        <strain evidence="1">AT1</strain>
    </source>
</reference>
<sequence>MVLLLELFPFRPPSYIRVVEEQHEDGSPHLHCLIQFPYKFQTTNTRFFDLPAAPRLEPYHGINQVAHSVAAVNEYIAKEGVFVEHMEFTGRKRKSSSDEVYREAISQDNTQSALEVIRQGAPHDYVINFGKLNTNLNRIYKKPPTPYTNPFPNFESVPSIMIEWARENIRDPCGAISRPKSLIIEGPTRTGKTCWARSLGRHNYLAGHLDLNSNVYSNNAWYNVINDISPIKPKHWKELIGAQTGWQTDVKCL</sequence>
<dbReference type="Proteomes" id="UP001062846">
    <property type="component" value="Chromosome 1"/>
</dbReference>
<gene>
    <name evidence="1" type="ORF">RHMOL_Rhmol01G0189600</name>
</gene>
<comment type="caution">
    <text evidence="1">The sequence shown here is derived from an EMBL/GenBank/DDBJ whole genome shotgun (WGS) entry which is preliminary data.</text>
</comment>
<protein>
    <submittedName>
        <fullName evidence="1">Uncharacterized protein</fullName>
    </submittedName>
</protein>
<name>A0ACC0Q4F6_RHOML</name>
<organism evidence="1 2">
    <name type="scientific">Rhododendron molle</name>
    <name type="common">Chinese azalea</name>
    <name type="synonym">Azalea mollis</name>
    <dbReference type="NCBI Taxonomy" id="49168"/>
    <lineage>
        <taxon>Eukaryota</taxon>
        <taxon>Viridiplantae</taxon>
        <taxon>Streptophyta</taxon>
        <taxon>Embryophyta</taxon>
        <taxon>Tracheophyta</taxon>
        <taxon>Spermatophyta</taxon>
        <taxon>Magnoliopsida</taxon>
        <taxon>eudicotyledons</taxon>
        <taxon>Gunneridae</taxon>
        <taxon>Pentapetalae</taxon>
        <taxon>asterids</taxon>
        <taxon>Ericales</taxon>
        <taxon>Ericaceae</taxon>
        <taxon>Ericoideae</taxon>
        <taxon>Rhodoreae</taxon>
        <taxon>Rhododendron</taxon>
    </lineage>
</organism>
<evidence type="ECO:0000313" key="2">
    <source>
        <dbReference type="Proteomes" id="UP001062846"/>
    </source>
</evidence>
<keyword evidence="2" id="KW-1185">Reference proteome</keyword>